<protein>
    <recommendedName>
        <fullName evidence="4">Ketoreductase domain-containing protein</fullName>
    </recommendedName>
</protein>
<keyword evidence="2" id="KW-0521">NADP</keyword>
<dbReference type="InterPro" id="IPR036291">
    <property type="entry name" value="NAD(P)-bd_dom_sf"/>
</dbReference>
<evidence type="ECO:0000313" key="5">
    <source>
        <dbReference type="EMBL" id="KAL2269080.1"/>
    </source>
</evidence>
<dbReference type="SUPFAM" id="SSF51735">
    <property type="entry name" value="NAD(P)-binding Rossmann-fold domains"/>
    <property type="match status" value="1"/>
</dbReference>
<dbReference type="InterPro" id="IPR002347">
    <property type="entry name" value="SDR_fam"/>
</dbReference>
<dbReference type="PANTHER" id="PTHR43180">
    <property type="entry name" value="3-OXOACYL-(ACYL-CARRIER-PROTEIN) REDUCTASE (AFU_ORTHOLOGUE AFUA_6G11210)"/>
    <property type="match status" value="1"/>
</dbReference>
<keyword evidence="6" id="KW-1185">Reference proteome</keyword>
<sequence>MSAPSIDDPWSIVHMTNLSGPVDLSKTYDPASLAGKTILITGGASGFGAAFARHWAAHGAHIVVGDVNDALGEALVAELRTSPTARPDQFIAYQRCDVTSWADQVRLFRAAAAGSPTKRIDAVVAGAGIADATASFDKPQNLDDESAIPPPPPLRVLGVNLTGVMYTTHLALHYLAQDKPAAGSAKRDRHLLLISSIAGLHGLPGQTEYTASKHAVMGVFRALRAAAGLFNRPASKAAGSGGGGDNDDDEDVPLRVNVLCPYFVATPILTAATKALLAGAALGEVEDVVDAATRLMADDGIRGRALVVGPKMRVVDVTEGDEYGETVRIVEGEPAVPGRPERRQAVWEVYGHDYQRVEAFIWRYLAALNLMSGLRGWVGIVKDILGICFGGAGSRRG</sequence>
<accession>A0ABR4DFI5</accession>
<feature type="domain" description="Ketoreductase" evidence="4">
    <location>
        <begin position="36"/>
        <end position="244"/>
    </location>
</feature>
<keyword evidence="3" id="KW-0560">Oxidoreductase</keyword>
<dbReference type="InterPro" id="IPR057326">
    <property type="entry name" value="KR_dom"/>
</dbReference>
<dbReference type="PANTHER" id="PTHR43180:SF16">
    <property type="entry name" value="BACILYSIN BIOSYNTHESIS OXIDOREDUCTASE BACC"/>
    <property type="match status" value="1"/>
</dbReference>
<gene>
    <name evidence="5" type="ORF">VTJ83DRAFT_3926</name>
</gene>
<comment type="caution">
    <text evidence="5">The sequence shown here is derived from an EMBL/GenBank/DDBJ whole genome shotgun (WGS) entry which is preliminary data.</text>
</comment>
<dbReference type="PRINTS" id="PR00081">
    <property type="entry name" value="GDHRDH"/>
</dbReference>
<dbReference type="InterPro" id="IPR020904">
    <property type="entry name" value="Sc_DH/Rdtase_CS"/>
</dbReference>
<proteinExistence type="inferred from homology"/>
<dbReference type="Pfam" id="PF00106">
    <property type="entry name" value="adh_short"/>
    <property type="match status" value="1"/>
</dbReference>
<evidence type="ECO:0000256" key="2">
    <source>
        <dbReference type="ARBA" id="ARBA00022857"/>
    </source>
</evidence>
<dbReference type="EMBL" id="JAZGUE010000003">
    <property type="protein sequence ID" value="KAL2269080.1"/>
    <property type="molecule type" value="Genomic_DNA"/>
</dbReference>
<dbReference type="Proteomes" id="UP001600064">
    <property type="component" value="Unassembled WGS sequence"/>
</dbReference>
<evidence type="ECO:0000256" key="3">
    <source>
        <dbReference type="ARBA" id="ARBA00023002"/>
    </source>
</evidence>
<evidence type="ECO:0000259" key="4">
    <source>
        <dbReference type="SMART" id="SM00822"/>
    </source>
</evidence>
<name>A0ABR4DFI5_9PEZI</name>
<dbReference type="PROSITE" id="PS00061">
    <property type="entry name" value="ADH_SHORT"/>
    <property type="match status" value="1"/>
</dbReference>
<dbReference type="Gene3D" id="3.40.50.720">
    <property type="entry name" value="NAD(P)-binding Rossmann-like Domain"/>
    <property type="match status" value="1"/>
</dbReference>
<reference evidence="5 6" key="1">
    <citation type="journal article" date="2024" name="Commun. Biol.">
        <title>Comparative genomic analysis of thermophilic fungi reveals convergent evolutionary adaptations and gene losses.</title>
        <authorList>
            <person name="Steindorff A.S."/>
            <person name="Aguilar-Pontes M.V."/>
            <person name="Robinson A.J."/>
            <person name="Andreopoulos B."/>
            <person name="LaButti K."/>
            <person name="Kuo A."/>
            <person name="Mondo S."/>
            <person name="Riley R."/>
            <person name="Otillar R."/>
            <person name="Haridas S."/>
            <person name="Lipzen A."/>
            <person name="Grimwood J."/>
            <person name="Schmutz J."/>
            <person name="Clum A."/>
            <person name="Reid I.D."/>
            <person name="Moisan M.C."/>
            <person name="Butler G."/>
            <person name="Nguyen T.T.M."/>
            <person name="Dewar K."/>
            <person name="Conant G."/>
            <person name="Drula E."/>
            <person name="Henrissat B."/>
            <person name="Hansel C."/>
            <person name="Singer S."/>
            <person name="Hutchinson M.I."/>
            <person name="de Vries R.P."/>
            <person name="Natvig D.O."/>
            <person name="Powell A.J."/>
            <person name="Tsang A."/>
            <person name="Grigoriev I.V."/>
        </authorList>
    </citation>
    <scope>NUCLEOTIDE SEQUENCE [LARGE SCALE GENOMIC DNA]</scope>
    <source>
        <strain evidence="5 6">ATCC 22073</strain>
    </source>
</reference>
<comment type="similarity">
    <text evidence="1">Belongs to the short-chain dehydrogenases/reductases (SDR) family.</text>
</comment>
<evidence type="ECO:0000313" key="6">
    <source>
        <dbReference type="Proteomes" id="UP001600064"/>
    </source>
</evidence>
<dbReference type="RefSeq" id="XP_070867804.1">
    <property type="nucleotide sequence ID" value="XM_071010358.1"/>
</dbReference>
<evidence type="ECO:0000256" key="1">
    <source>
        <dbReference type="ARBA" id="ARBA00006484"/>
    </source>
</evidence>
<organism evidence="5 6">
    <name type="scientific">Remersonia thermophila</name>
    <dbReference type="NCBI Taxonomy" id="72144"/>
    <lineage>
        <taxon>Eukaryota</taxon>
        <taxon>Fungi</taxon>
        <taxon>Dikarya</taxon>
        <taxon>Ascomycota</taxon>
        <taxon>Pezizomycotina</taxon>
        <taxon>Sordariomycetes</taxon>
        <taxon>Sordariomycetidae</taxon>
        <taxon>Sordariales</taxon>
        <taxon>Sordariales incertae sedis</taxon>
        <taxon>Remersonia</taxon>
    </lineage>
</organism>
<dbReference type="SMART" id="SM00822">
    <property type="entry name" value="PKS_KR"/>
    <property type="match status" value="1"/>
</dbReference>
<dbReference type="GeneID" id="98125002"/>